<dbReference type="EMBL" id="JACSEA010000001">
    <property type="protein sequence ID" value="KAF7411480.1"/>
    <property type="molecule type" value="Genomic_DNA"/>
</dbReference>
<reference evidence="2" key="1">
    <citation type="journal article" date="2020" name="G3 (Bethesda)">
        <title>High-Quality Assemblies for Three Invasive Social Wasps from the &lt;i&gt;Vespula&lt;/i&gt; Genus.</title>
        <authorList>
            <person name="Harrop T.W.R."/>
            <person name="Guhlin J."/>
            <person name="McLaughlin G.M."/>
            <person name="Permina E."/>
            <person name="Stockwell P."/>
            <person name="Gilligan J."/>
            <person name="Le Lec M.F."/>
            <person name="Gruber M.A.M."/>
            <person name="Quinn O."/>
            <person name="Lovegrove M."/>
            <person name="Duncan E.J."/>
            <person name="Remnant E.J."/>
            <person name="Van Eeckhoven J."/>
            <person name="Graham B."/>
            <person name="Knapp R.A."/>
            <person name="Langford K.W."/>
            <person name="Kronenberg Z."/>
            <person name="Press M.O."/>
            <person name="Eacker S.M."/>
            <person name="Wilson-Rankin E.E."/>
            <person name="Purcell J."/>
            <person name="Lester P.J."/>
            <person name="Dearden P.K."/>
        </authorList>
    </citation>
    <scope>NUCLEOTIDE SEQUENCE</scope>
    <source>
        <strain evidence="2">Marl-1</strain>
    </source>
</reference>
<comment type="caution">
    <text evidence="2">The sequence shown here is derived from an EMBL/GenBank/DDBJ whole genome shotgun (WGS) entry which is preliminary data.</text>
</comment>
<gene>
    <name evidence="2" type="ORF">HZH66_000376</name>
</gene>
<evidence type="ECO:0000256" key="1">
    <source>
        <dbReference type="SAM" id="MobiDB-lite"/>
    </source>
</evidence>
<keyword evidence="3" id="KW-1185">Reference proteome</keyword>
<organism evidence="2 3">
    <name type="scientific">Vespula vulgaris</name>
    <name type="common">Yellow jacket</name>
    <name type="synonym">Wasp</name>
    <dbReference type="NCBI Taxonomy" id="7454"/>
    <lineage>
        <taxon>Eukaryota</taxon>
        <taxon>Metazoa</taxon>
        <taxon>Ecdysozoa</taxon>
        <taxon>Arthropoda</taxon>
        <taxon>Hexapoda</taxon>
        <taxon>Insecta</taxon>
        <taxon>Pterygota</taxon>
        <taxon>Neoptera</taxon>
        <taxon>Endopterygota</taxon>
        <taxon>Hymenoptera</taxon>
        <taxon>Apocrita</taxon>
        <taxon>Aculeata</taxon>
        <taxon>Vespoidea</taxon>
        <taxon>Vespidae</taxon>
        <taxon>Vespinae</taxon>
        <taxon>Vespula</taxon>
    </lineage>
</organism>
<accession>A0A834NIK3</accession>
<dbReference type="AlphaFoldDB" id="A0A834NIK3"/>
<protein>
    <submittedName>
        <fullName evidence="2">Uncharacterized protein</fullName>
    </submittedName>
</protein>
<proteinExistence type="predicted"/>
<evidence type="ECO:0000313" key="2">
    <source>
        <dbReference type="EMBL" id="KAF7411480.1"/>
    </source>
</evidence>
<dbReference type="Proteomes" id="UP000614350">
    <property type="component" value="Unassembled WGS sequence"/>
</dbReference>
<sequence>MSLTISVSFLTVDRHVVDTSFLLLNRTGRRTGNSSVRHNAEHPRQVQSRSKAADQCWEGIPEGTSRETLFQGRRVESAGLMEESRTNVNSHGTYVSSFRPVVSSFNIKISLKGQENCFLSTMESENPVEQEFRESFIPIAV</sequence>
<name>A0A834NIK3_VESVU</name>
<feature type="region of interest" description="Disordered" evidence="1">
    <location>
        <begin position="32"/>
        <end position="53"/>
    </location>
</feature>
<evidence type="ECO:0000313" key="3">
    <source>
        <dbReference type="Proteomes" id="UP000614350"/>
    </source>
</evidence>